<accession>A0A2S7EWD7</accession>
<dbReference type="OrthoDB" id="7419852at2"/>
<feature type="domain" description="NAD(P)-binding" evidence="2">
    <location>
        <begin position="7"/>
        <end position="157"/>
    </location>
</feature>
<comment type="caution">
    <text evidence="3">The sequence shown here is derived from an EMBL/GenBank/DDBJ whole genome shotgun (WGS) entry which is preliminary data.</text>
</comment>
<dbReference type="EMBL" id="MDEG01000008">
    <property type="protein sequence ID" value="PPU97473.1"/>
    <property type="molecule type" value="Genomic_DNA"/>
</dbReference>
<keyword evidence="4" id="KW-1185">Reference proteome</keyword>
<name>A0A2S7EWD7_9XANT</name>
<evidence type="ECO:0000259" key="2">
    <source>
        <dbReference type="Pfam" id="PF13460"/>
    </source>
</evidence>
<evidence type="ECO:0000313" key="3">
    <source>
        <dbReference type="EMBL" id="PPU97473.1"/>
    </source>
</evidence>
<feature type="compositionally biased region" description="Low complexity" evidence="1">
    <location>
        <begin position="244"/>
        <end position="257"/>
    </location>
</feature>
<dbReference type="Proteomes" id="UP000238261">
    <property type="component" value="Unassembled WGS sequence"/>
</dbReference>
<gene>
    <name evidence="3" type="ORF">XhyaCFBP1156_10785</name>
</gene>
<dbReference type="Pfam" id="PF13460">
    <property type="entry name" value="NAD_binding_10"/>
    <property type="match status" value="1"/>
</dbReference>
<dbReference type="Gene3D" id="3.40.50.720">
    <property type="entry name" value="NAD(P)-binding Rossmann-like Domain"/>
    <property type="match status" value="1"/>
</dbReference>
<dbReference type="GO" id="GO:0016646">
    <property type="term" value="F:oxidoreductase activity, acting on the CH-NH group of donors, NAD or NADP as acceptor"/>
    <property type="evidence" value="ECO:0007669"/>
    <property type="project" value="TreeGrafter"/>
</dbReference>
<organism evidence="3 4">
    <name type="scientific">Xanthomonas hyacinthi</name>
    <dbReference type="NCBI Taxonomy" id="56455"/>
    <lineage>
        <taxon>Bacteria</taxon>
        <taxon>Pseudomonadati</taxon>
        <taxon>Pseudomonadota</taxon>
        <taxon>Gammaproteobacteria</taxon>
        <taxon>Lysobacterales</taxon>
        <taxon>Lysobacteraceae</taxon>
        <taxon>Xanthomonas</taxon>
    </lineage>
</organism>
<dbReference type="SUPFAM" id="SSF51735">
    <property type="entry name" value="NAD(P)-binding Rossmann-fold domains"/>
    <property type="match status" value="1"/>
</dbReference>
<dbReference type="RefSeq" id="WP_046981126.1">
    <property type="nucleotide sequence ID" value="NZ_CP043476.1"/>
</dbReference>
<dbReference type="PANTHER" id="PTHR43355">
    <property type="entry name" value="FLAVIN REDUCTASE (NADPH)"/>
    <property type="match status" value="1"/>
</dbReference>
<dbReference type="InterPro" id="IPR051606">
    <property type="entry name" value="Polyketide_Oxido-like"/>
</dbReference>
<evidence type="ECO:0000313" key="4">
    <source>
        <dbReference type="Proteomes" id="UP000238261"/>
    </source>
</evidence>
<protein>
    <recommendedName>
        <fullName evidence="2">NAD(P)-binding domain-containing protein</fullName>
    </recommendedName>
</protein>
<sequence length="269" mass="28815">MNVIILGGGGNLGRRLIARGLANGHALTVLVRDRARFAATWGAPQPWPFQVIEGDATDRHALARAIAGHDALVNTAGIVTEGERFAALVDAVASVATGVLPAPHRMWFLAGAALLDIPHTDRIGVSLPGVPSIYRWHAVNWRRLQRCNADWSLMCPGPMVASATAMPRSDLRVACDALPYAVGRWTRWAPGIALSLMMKAKLPELIVSYEDVAELIMTQLQPDGPYRRRRVGIALPDGERDAKPGGSPAAAARAASSCFPHPLTGPRKP</sequence>
<dbReference type="AlphaFoldDB" id="A0A2S7EWD7"/>
<dbReference type="InterPro" id="IPR036291">
    <property type="entry name" value="NAD(P)-bd_dom_sf"/>
</dbReference>
<evidence type="ECO:0000256" key="1">
    <source>
        <dbReference type="SAM" id="MobiDB-lite"/>
    </source>
</evidence>
<reference evidence="4" key="1">
    <citation type="submission" date="2016-08" db="EMBL/GenBank/DDBJ databases">
        <authorList>
            <person name="Merda D."/>
            <person name="Briand M."/>
            <person name="Taghouti G."/>
            <person name="Carrere S."/>
            <person name="Gouzy J."/>
            <person name="Portier P."/>
            <person name="Jacques M.-A."/>
            <person name="Fischer-Le Saux M."/>
        </authorList>
    </citation>
    <scope>NUCLEOTIDE SEQUENCE [LARGE SCALE GENOMIC DNA]</scope>
    <source>
        <strain evidence="4">CFBP1156</strain>
    </source>
</reference>
<dbReference type="PANTHER" id="PTHR43355:SF7">
    <property type="entry name" value="NAD(P)-BINDING DOMAIN-CONTAINING PROTEIN"/>
    <property type="match status" value="1"/>
</dbReference>
<dbReference type="InterPro" id="IPR016040">
    <property type="entry name" value="NAD(P)-bd_dom"/>
</dbReference>
<proteinExistence type="predicted"/>
<feature type="region of interest" description="Disordered" evidence="1">
    <location>
        <begin position="234"/>
        <end position="269"/>
    </location>
</feature>